<dbReference type="AlphaFoldDB" id="A0A699ZMG0"/>
<feature type="region of interest" description="Disordered" evidence="1">
    <location>
        <begin position="120"/>
        <end position="144"/>
    </location>
</feature>
<evidence type="ECO:0000313" key="3">
    <source>
        <dbReference type="Proteomes" id="UP000485058"/>
    </source>
</evidence>
<dbReference type="Proteomes" id="UP000485058">
    <property type="component" value="Unassembled WGS sequence"/>
</dbReference>
<organism evidence="2 3">
    <name type="scientific">Haematococcus lacustris</name>
    <name type="common">Green alga</name>
    <name type="synonym">Haematococcus pluvialis</name>
    <dbReference type="NCBI Taxonomy" id="44745"/>
    <lineage>
        <taxon>Eukaryota</taxon>
        <taxon>Viridiplantae</taxon>
        <taxon>Chlorophyta</taxon>
        <taxon>core chlorophytes</taxon>
        <taxon>Chlorophyceae</taxon>
        <taxon>CS clade</taxon>
        <taxon>Chlamydomonadales</taxon>
        <taxon>Haematococcaceae</taxon>
        <taxon>Haematococcus</taxon>
    </lineage>
</organism>
<name>A0A699ZMG0_HAELA</name>
<sequence>MRHTVCVRRSGAALCVRGHRVTARVDKAQRCARGPSSRIGYAAVNLHGSRAVSGIPSATHTACSPFWRAAQPLRGAKSKSFRSCVLWEIKGSSRNPWTSHIGLTFPPASLGRRIVGRSPGLATQMHNPELRSGQVTASTGLLRP</sequence>
<protein>
    <submittedName>
        <fullName evidence="2">Uncharacterized protein</fullName>
    </submittedName>
</protein>
<dbReference type="EMBL" id="BLLF01002419">
    <property type="protein sequence ID" value="GFH24017.1"/>
    <property type="molecule type" value="Genomic_DNA"/>
</dbReference>
<proteinExistence type="predicted"/>
<reference evidence="2 3" key="1">
    <citation type="submission" date="2020-02" db="EMBL/GenBank/DDBJ databases">
        <title>Draft genome sequence of Haematococcus lacustris strain NIES-144.</title>
        <authorList>
            <person name="Morimoto D."/>
            <person name="Nakagawa S."/>
            <person name="Yoshida T."/>
            <person name="Sawayama S."/>
        </authorList>
    </citation>
    <scope>NUCLEOTIDE SEQUENCE [LARGE SCALE GENOMIC DNA]</scope>
    <source>
        <strain evidence="2 3">NIES-144</strain>
    </source>
</reference>
<evidence type="ECO:0000313" key="2">
    <source>
        <dbReference type="EMBL" id="GFH24017.1"/>
    </source>
</evidence>
<feature type="compositionally biased region" description="Polar residues" evidence="1">
    <location>
        <begin position="133"/>
        <end position="144"/>
    </location>
</feature>
<evidence type="ECO:0000256" key="1">
    <source>
        <dbReference type="SAM" id="MobiDB-lite"/>
    </source>
</evidence>
<gene>
    <name evidence="2" type="ORF">HaLaN_21729</name>
</gene>
<keyword evidence="3" id="KW-1185">Reference proteome</keyword>
<accession>A0A699ZMG0</accession>
<comment type="caution">
    <text evidence="2">The sequence shown here is derived from an EMBL/GenBank/DDBJ whole genome shotgun (WGS) entry which is preliminary data.</text>
</comment>